<dbReference type="InterPro" id="IPR001867">
    <property type="entry name" value="OmpR/PhoB-type_DNA-bd"/>
</dbReference>
<dbReference type="FunFam" id="1.10.10.10:FF:000018">
    <property type="entry name" value="DNA-binding response regulator ResD"/>
    <property type="match status" value="1"/>
</dbReference>
<evidence type="ECO:0000313" key="6">
    <source>
        <dbReference type="EMBL" id="CAB4764816.1"/>
    </source>
</evidence>
<dbReference type="SUPFAM" id="SSF46894">
    <property type="entry name" value="C-terminal effector domain of the bipartite response regulators"/>
    <property type="match status" value="1"/>
</dbReference>
<evidence type="ECO:0000259" key="5">
    <source>
        <dbReference type="PROSITE" id="PS51755"/>
    </source>
</evidence>
<evidence type="ECO:0000256" key="2">
    <source>
        <dbReference type="ARBA" id="ARBA00023012"/>
    </source>
</evidence>
<dbReference type="PROSITE" id="PS51755">
    <property type="entry name" value="OMPR_PHOB"/>
    <property type="match status" value="1"/>
</dbReference>
<name>A0A6J6UZ58_9ZZZZ</name>
<dbReference type="Gene3D" id="3.40.50.2300">
    <property type="match status" value="1"/>
</dbReference>
<dbReference type="GO" id="GO:0006355">
    <property type="term" value="P:regulation of DNA-templated transcription"/>
    <property type="evidence" value="ECO:0007669"/>
    <property type="project" value="InterPro"/>
</dbReference>
<dbReference type="Gene3D" id="1.10.10.10">
    <property type="entry name" value="Winged helix-like DNA-binding domain superfamily/Winged helix DNA-binding domain"/>
    <property type="match status" value="1"/>
</dbReference>
<proteinExistence type="predicted"/>
<dbReference type="InterPro" id="IPR001789">
    <property type="entry name" value="Sig_transdc_resp-reg_receiver"/>
</dbReference>
<dbReference type="PANTHER" id="PTHR48111">
    <property type="entry name" value="REGULATOR OF RPOS"/>
    <property type="match status" value="1"/>
</dbReference>
<dbReference type="GO" id="GO:0005829">
    <property type="term" value="C:cytosol"/>
    <property type="evidence" value="ECO:0007669"/>
    <property type="project" value="TreeGrafter"/>
</dbReference>
<dbReference type="GO" id="GO:0000976">
    <property type="term" value="F:transcription cis-regulatory region binding"/>
    <property type="evidence" value="ECO:0007669"/>
    <property type="project" value="TreeGrafter"/>
</dbReference>
<dbReference type="EMBL" id="CAEZZK010000180">
    <property type="protein sequence ID" value="CAB4764816.1"/>
    <property type="molecule type" value="Genomic_DNA"/>
</dbReference>
<evidence type="ECO:0000259" key="4">
    <source>
        <dbReference type="PROSITE" id="PS50110"/>
    </source>
</evidence>
<dbReference type="GO" id="GO:0000156">
    <property type="term" value="F:phosphorelay response regulator activity"/>
    <property type="evidence" value="ECO:0007669"/>
    <property type="project" value="TreeGrafter"/>
</dbReference>
<dbReference type="InterPro" id="IPR016032">
    <property type="entry name" value="Sig_transdc_resp-reg_C-effctor"/>
</dbReference>
<accession>A0A6J6UZ58</accession>
<dbReference type="Pfam" id="PF00072">
    <property type="entry name" value="Response_reg"/>
    <property type="match status" value="1"/>
</dbReference>
<dbReference type="Gene3D" id="6.10.250.690">
    <property type="match status" value="1"/>
</dbReference>
<dbReference type="SMART" id="SM00862">
    <property type="entry name" value="Trans_reg_C"/>
    <property type="match status" value="1"/>
</dbReference>
<dbReference type="AlphaFoldDB" id="A0A6J6UZ58"/>
<keyword evidence="2" id="KW-0902">Two-component regulatory system</keyword>
<dbReference type="InterPro" id="IPR039420">
    <property type="entry name" value="WalR-like"/>
</dbReference>
<feature type="domain" description="OmpR/PhoB-type" evidence="5">
    <location>
        <begin position="81"/>
        <end position="180"/>
    </location>
</feature>
<reference evidence="6" key="1">
    <citation type="submission" date="2020-05" db="EMBL/GenBank/DDBJ databases">
        <authorList>
            <person name="Chiriac C."/>
            <person name="Salcher M."/>
            <person name="Ghai R."/>
            <person name="Kavagutti S V."/>
        </authorList>
    </citation>
    <scope>NUCLEOTIDE SEQUENCE</scope>
</reference>
<keyword evidence="3" id="KW-0238">DNA-binding</keyword>
<keyword evidence="1" id="KW-0597">Phosphoprotein</keyword>
<dbReference type="PROSITE" id="PS50110">
    <property type="entry name" value="RESPONSE_REGULATORY"/>
    <property type="match status" value="1"/>
</dbReference>
<organism evidence="6">
    <name type="scientific">freshwater metagenome</name>
    <dbReference type="NCBI Taxonomy" id="449393"/>
    <lineage>
        <taxon>unclassified sequences</taxon>
        <taxon>metagenomes</taxon>
        <taxon>ecological metagenomes</taxon>
    </lineage>
</organism>
<dbReference type="CDD" id="cd00383">
    <property type="entry name" value="trans_reg_C"/>
    <property type="match status" value="1"/>
</dbReference>
<dbReference type="Pfam" id="PF00486">
    <property type="entry name" value="Trans_reg_C"/>
    <property type="match status" value="1"/>
</dbReference>
<gene>
    <name evidence="6" type="ORF">UFOPK2855_00915</name>
</gene>
<dbReference type="SUPFAM" id="SSF52172">
    <property type="entry name" value="CheY-like"/>
    <property type="match status" value="1"/>
</dbReference>
<dbReference type="GO" id="GO:0032993">
    <property type="term" value="C:protein-DNA complex"/>
    <property type="evidence" value="ECO:0007669"/>
    <property type="project" value="TreeGrafter"/>
</dbReference>
<dbReference type="CDD" id="cd17574">
    <property type="entry name" value="REC_OmpR"/>
    <property type="match status" value="1"/>
</dbReference>
<dbReference type="PANTHER" id="PTHR48111:SF40">
    <property type="entry name" value="PHOSPHATE REGULON TRANSCRIPTIONAL REGULATORY PROTEIN PHOB"/>
    <property type="match status" value="1"/>
</dbReference>
<feature type="domain" description="Response regulatory" evidence="4">
    <location>
        <begin position="1"/>
        <end position="68"/>
    </location>
</feature>
<sequence length="181" mass="20363">MLLDLRLPDLSGFEVCRLLRAKSLVPIIIVTAQTDTHDLVAGLEAGADDYVTKPVVAKELAARIRAALRRTNLLSTAGSTIDRFMVGDIEFRPHQGIVLKNGVELPLTKTEYRLLQVFFENQNNVLSRDQLLEIVWGYEYLGDSRLVDAHIRRLRVKIENSPDDPKIIVTVRGTGYRLLIA</sequence>
<evidence type="ECO:0000256" key="3">
    <source>
        <dbReference type="ARBA" id="ARBA00023125"/>
    </source>
</evidence>
<dbReference type="InterPro" id="IPR036388">
    <property type="entry name" value="WH-like_DNA-bd_sf"/>
</dbReference>
<protein>
    <submittedName>
        <fullName evidence="6">Unannotated protein</fullName>
    </submittedName>
</protein>
<dbReference type="InterPro" id="IPR011006">
    <property type="entry name" value="CheY-like_superfamily"/>
</dbReference>
<evidence type="ECO:0000256" key="1">
    <source>
        <dbReference type="ARBA" id="ARBA00022553"/>
    </source>
</evidence>